<name>A0A1F5WQ63_9BACT</name>
<comment type="caution">
    <text evidence="1">The sequence shown here is derived from an EMBL/GenBank/DDBJ whole genome shotgun (WGS) entry which is preliminary data.</text>
</comment>
<dbReference type="EMBL" id="MFHT01000011">
    <property type="protein sequence ID" value="OGF77789.1"/>
    <property type="molecule type" value="Genomic_DNA"/>
</dbReference>
<gene>
    <name evidence="1" type="ORF">A3F23_04135</name>
</gene>
<evidence type="ECO:0000313" key="1">
    <source>
        <dbReference type="EMBL" id="OGF77789.1"/>
    </source>
</evidence>
<dbReference type="Proteomes" id="UP000177723">
    <property type="component" value="Unassembled WGS sequence"/>
</dbReference>
<dbReference type="Gene3D" id="3.40.50.300">
    <property type="entry name" value="P-loop containing nucleotide triphosphate hydrolases"/>
    <property type="match status" value="1"/>
</dbReference>
<evidence type="ECO:0008006" key="3">
    <source>
        <dbReference type="Google" id="ProtNLM"/>
    </source>
</evidence>
<dbReference type="Pfam" id="PF13177">
    <property type="entry name" value="DNA_pol3_delta2"/>
    <property type="match status" value="1"/>
</dbReference>
<organism evidence="1 2">
    <name type="scientific">Candidatus Giovannonibacteria bacterium RIFCSPHIGHO2_12_FULL_43_15</name>
    <dbReference type="NCBI Taxonomy" id="1798341"/>
    <lineage>
        <taxon>Bacteria</taxon>
        <taxon>Candidatus Giovannoniibacteriota</taxon>
    </lineage>
</organism>
<sequence>MIVARDIDKFFKNFFRSSMAQAFLLVGDDGETENLLIRYLACDNKNFCKKCLQCQSESFLGIRFYEGESLKIEDAREIQFAASQSALYGPKIFRIKTVYIAADAQATLLKTIEEPYPETYFIISLVSEASLSAPLLSRLTIFKKSRRDEVVGASKFKLNLENISSIAQNREEAEEVFREIEAWMESRIRVIHPESAISFSGFVEDYFEIKKRFFEKTYPPKMLLEHLAVSKYYFE</sequence>
<protein>
    <recommendedName>
        <fullName evidence="3">DNA polymerase III subunit delta</fullName>
    </recommendedName>
</protein>
<dbReference type="SUPFAM" id="SSF52540">
    <property type="entry name" value="P-loop containing nucleoside triphosphate hydrolases"/>
    <property type="match status" value="1"/>
</dbReference>
<proteinExistence type="predicted"/>
<dbReference type="InterPro" id="IPR027417">
    <property type="entry name" value="P-loop_NTPase"/>
</dbReference>
<evidence type="ECO:0000313" key="2">
    <source>
        <dbReference type="Proteomes" id="UP000177723"/>
    </source>
</evidence>
<dbReference type="AlphaFoldDB" id="A0A1F5WQ63"/>
<reference evidence="1 2" key="1">
    <citation type="journal article" date="2016" name="Nat. Commun.">
        <title>Thousands of microbial genomes shed light on interconnected biogeochemical processes in an aquifer system.</title>
        <authorList>
            <person name="Anantharaman K."/>
            <person name="Brown C.T."/>
            <person name="Hug L.A."/>
            <person name="Sharon I."/>
            <person name="Castelle C.J."/>
            <person name="Probst A.J."/>
            <person name="Thomas B.C."/>
            <person name="Singh A."/>
            <person name="Wilkins M.J."/>
            <person name="Karaoz U."/>
            <person name="Brodie E.L."/>
            <person name="Williams K.H."/>
            <person name="Hubbard S.S."/>
            <person name="Banfield J.F."/>
        </authorList>
    </citation>
    <scope>NUCLEOTIDE SEQUENCE [LARGE SCALE GENOMIC DNA]</scope>
</reference>
<accession>A0A1F5WQ63</accession>